<proteinExistence type="predicted"/>
<dbReference type="AlphaFoldDB" id="A0A848KNP7"/>
<reference evidence="2 3" key="2">
    <citation type="submission" date="2020-06" db="EMBL/GenBank/DDBJ databases">
        <title>Antribacter stalactiti gen. nov., sp. nov., a new member of the family Nacardiaceae isolated from a cave.</title>
        <authorList>
            <person name="Kim I.S."/>
        </authorList>
    </citation>
    <scope>NUCLEOTIDE SEQUENCE [LARGE SCALE GENOMIC DNA]</scope>
    <source>
        <strain evidence="2 3">YC2-7</strain>
    </source>
</reference>
<name>A0A848KNP7_9NOCA</name>
<evidence type="ECO:0000259" key="1">
    <source>
        <dbReference type="Pfam" id="PF14240"/>
    </source>
</evidence>
<evidence type="ECO:0000313" key="3">
    <source>
        <dbReference type="Proteomes" id="UP000535543"/>
    </source>
</evidence>
<dbReference type="PANTHER" id="PTHR30289">
    <property type="entry name" value="UNCHARACTERIZED PROTEIN YBCL-RELATED"/>
    <property type="match status" value="1"/>
</dbReference>
<reference evidence="2 3" key="1">
    <citation type="submission" date="2019-05" db="EMBL/GenBank/DDBJ databases">
        <authorList>
            <person name="Lee S.D."/>
        </authorList>
    </citation>
    <scope>NUCLEOTIDE SEQUENCE [LARGE SCALE GENOMIC DNA]</scope>
    <source>
        <strain evidence="2 3">YC2-7</strain>
    </source>
</reference>
<keyword evidence="3" id="KW-1185">Reference proteome</keyword>
<organism evidence="2 3">
    <name type="scientific">Antrihabitans stalactiti</name>
    <dbReference type="NCBI Taxonomy" id="2584121"/>
    <lineage>
        <taxon>Bacteria</taxon>
        <taxon>Bacillati</taxon>
        <taxon>Actinomycetota</taxon>
        <taxon>Actinomycetes</taxon>
        <taxon>Mycobacteriales</taxon>
        <taxon>Nocardiaceae</taxon>
        <taxon>Antrihabitans</taxon>
    </lineage>
</organism>
<sequence length="315" mass="34173">MTACSGLRSESDTAVVNSAATPRLTLDTTVKYGNLYKDGLLPVGDNKYVLDQARAGYVYVCPKYAHALTTAPPIGANVPGPWFSADRQWYDPSKKVHVEGHVHHEDAEFSETVGHSHIITTNDIPRFHTTGVFPISPTDVAFSYDQNPNEIDEQNLTYVLPVAPSYGEPQCVGHEVGVMLSGVVLYTALDATGRDAGAWEVQDDCDGHPELTSTYHYHTGSPCMPTASTTEVLGYALDGHPITGAKIDAENVLTTRDLDECHGITSTVNVNGQSVEMYHYVLTADFPYTVSCFRGRPIASPSVTGREHEPPPSPH</sequence>
<feature type="domain" description="YHYH" evidence="1">
    <location>
        <begin position="159"/>
        <end position="248"/>
    </location>
</feature>
<comment type="caution">
    <text evidence="2">The sequence shown here is derived from an EMBL/GenBank/DDBJ whole genome shotgun (WGS) entry which is preliminary data.</text>
</comment>
<dbReference type="Proteomes" id="UP000535543">
    <property type="component" value="Unassembled WGS sequence"/>
</dbReference>
<evidence type="ECO:0000313" key="2">
    <source>
        <dbReference type="EMBL" id="NMN98272.1"/>
    </source>
</evidence>
<dbReference type="PANTHER" id="PTHR30289:SF8">
    <property type="entry name" value="YHYH DOMAIN-CONTAINING PROTEIN"/>
    <property type="match status" value="1"/>
</dbReference>
<dbReference type="InterPro" id="IPR025924">
    <property type="entry name" value="YHYH_dom"/>
</dbReference>
<gene>
    <name evidence="2" type="ORF">FGL95_24825</name>
</gene>
<accession>A0A848KNP7</accession>
<protein>
    <submittedName>
        <fullName evidence="2">YHYH protein</fullName>
    </submittedName>
</protein>
<dbReference type="Pfam" id="PF14240">
    <property type="entry name" value="YHYH"/>
    <property type="match status" value="1"/>
</dbReference>
<dbReference type="EMBL" id="VCQU01000010">
    <property type="protein sequence ID" value="NMN98272.1"/>
    <property type="molecule type" value="Genomic_DNA"/>
</dbReference>